<dbReference type="PANTHER" id="PTHR22683">
    <property type="entry name" value="SPORULATION PROTEIN RELATED"/>
    <property type="match status" value="1"/>
</dbReference>
<dbReference type="EMBL" id="CP006254">
    <property type="protein sequence ID" value="AGT33148.1"/>
    <property type="molecule type" value="Genomic_DNA"/>
</dbReference>
<dbReference type="InterPro" id="IPR036388">
    <property type="entry name" value="WH-like_DNA-bd_sf"/>
</dbReference>
<dbReference type="CDD" id="cd01127">
    <property type="entry name" value="TrwB_TraG_TraD_VirD4"/>
    <property type="match status" value="1"/>
</dbReference>
<feature type="binding site" evidence="6">
    <location>
        <begin position="454"/>
        <end position="461"/>
    </location>
    <ligand>
        <name>ATP</name>
        <dbReference type="ChEBI" id="CHEBI:30616"/>
    </ligand>
</feature>
<evidence type="ECO:0000256" key="2">
    <source>
        <dbReference type="ARBA" id="ARBA00022741"/>
    </source>
</evidence>
<proteinExistence type="inferred from homology"/>
<feature type="domain" description="FtsK" evidence="8">
    <location>
        <begin position="437"/>
        <end position="629"/>
    </location>
</feature>
<dbReference type="Pfam" id="PF17854">
    <property type="entry name" value="FtsK_alpha"/>
    <property type="match status" value="1"/>
</dbReference>
<dbReference type="InterPro" id="IPR003593">
    <property type="entry name" value="AAA+_ATPase"/>
</dbReference>
<dbReference type="PATRIC" id="fig|1345697.3.peg.2855"/>
<sequence>MKFWKRWLRFLTDEEEPEQPADGERTSHMTEHVEAKVVYQYPQGRFRFPLIPDDQAAEVRETPRRMAAEDNRRKAPRRPSVETTAEAAEKKPFRPSDVPSPVFGYYKHHSEQRQRVTEQGTIAAMRAVEKTDSGPVSQAAARPGEPAPPPRSSRLADAAAPQEALEAAGQSGKEEAAVADMKEEQAPAPLRSAASAAEQEGGSHAGGGGPESLPPAAQTEETRPGERDDRGDEQKEAPETDERNADSVSQEDEAALRSPLPVGENGHPAARSRPERARIPYNVMMLKQDRRKLEERSRRDGYSLPPLALLEPPGEAAARDEQWIHEQCARLDQTFASFHIGAHVVGATQGPTVTQFEVQPDLGVKVSKITSLTDDMKLSLAAKDIRIEAPIPGKRTIGIEVPNPSSRPVRLREILDDRAFRCRRSPLTVALGLDISGAPVVTDIGKMPHGLIAGATGSGKSVCMNAMLVSMLYKAAPHEVKWLLIDPKMVELAPYNGLPHLLSPVITEAKAAAGALKWAVGEMERRYEQFVHAGVRDIEKYNEHLRERGGSEPPLPYIVIVIDELADLMMAAPADVEESICRLAQKARACGIHLLIATQRPSVDVITGLIKANIPTRIAFSVSSQVDSRTILDVNGAERLLGRGDMLFLENGSAKPVRLQGCFISDEEIERVTAHVKAQQGPSYMFSPDEFRQTAAFGEEDDELFEEACRFVIAQGGASTSSLQRHFRIGYNRAARLIEMMEEQGLISEARGSKPRDVLMSEEEWTRWREQRDVFSPSGR</sequence>
<keyword evidence="2 6" id="KW-0547">Nucleotide-binding</keyword>
<dbReference type="KEGG" id="gjf:M493_14550"/>
<dbReference type="InterPro" id="IPR041027">
    <property type="entry name" value="FtsK_alpha"/>
</dbReference>
<dbReference type="Gene3D" id="1.10.10.10">
    <property type="entry name" value="Winged helix-like DNA-binding domain superfamily/Winged helix DNA-binding domain"/>
    <property type="match status" value="1"/>
</dbReference>
<dbReference type="Gene3D" id="3.40.50.300">
    <property type="entry name" value="P-loop containing nucleotide triphosphate hydrolases"/>
    <property type="match status" value="1"/>
</dbReference>
<dbReference type="PANTHER" id="PTHR22683:SF42">
    <property type="entry name" value="DNA TRANSLOCASE SFTA"/>
    <property type="match status" value="1"/>
</dbReference>
<feature type="compositionally biased region" description="Basic and acidic residues" evidence="7">
    <location>
        <begin position="172"/>
        <end position="185"/>
    </location>
</feature>
<gene>
    <name evidence="9" type="ORF">M493_14550</name>
</gene>
<dbReference type="Pfam" id="PF09397">
    <property type="entry name" value="FtsK_gamma"/>
    <property type="match status" value="1"/>
</dbReference>
<dbReference type="PROSITE" id="PS50901">
    <property type="entry name" value="FTSK"/>
    <property type="match status" value="1"/>
</dbReference>
<keyword evidence="10" id="KW-1185">Reference proteome</keyword>
<dbReference type="GO" id="GO:0005524">
    <property type="term" value="F:ATP binding"/>
    <property type="evidence" value="ECO:0007669"/>
    <property type="project" value="UniProtKB-UniRule"/>
</dbReference>
<dbReference type="Gene3D" id="3.30.980.40">
    <property type="match status" value="1"/>
</dbReference>
<dbReference type="SMART" id="SM00843">
    <property type="entry name" value="Ftsk_gamma"/>
    <property type="match status" value="1"/>
</dbReference>
<dbReference type="Proteomes" id="UP000015500">
    <property type="component" value="Chromosome"/>
</dbReference>
<name>S5ZRV0_GEOG3</name>
<feature type="compositionally biased region" description="Low complexity" evidence="7">
    <location>
        <begin position="186"/>
        <end position="202"/>
    </location>
</feature>
<dbReference type="InterPro" id="IPR050206">
    <property type="entry name" value="FtsK/SpoIIIE/SftA"/>
</dbReference>
<feature type="region of interest" description="Disordered" evidence="7">
    <location>
        <begin position="54"/>
        <end position="276"/>
    </location>
</feature>
<dbReference type="InterPro" id="IPR018541">
    <property type="entry name" value="Ftsk_gamma"/>
</dbReference>
<dbReference type="OrthoDB" id="9807790at2"/>
<evidence type="ECO:0000313" key="9">
    <source>
        <dbReference type="EMBL" id="AGT33148.1"/>
    </source>
</evidence>
<evidence type="ECO:0000256" key="6">
    <source>
        <dbReference type="PROSITE-ProRule" id="PRU00289"/>
    </source>
</evidence>
<keyword evidence="3" id="KW-0159">Chromosome partition</keyword>
<feature type="compositionally biased region" description="Basic and acidic residues" evidence="7">
    <location>
        <begin position="220"/>
        <end position="245"/>
    </location>
</feature>
<dbReference type="STRING" id="1921421.M493_14550"/>
<evidence type="ECO:0000259" key="8">
    <source>
        <dbReference type="PROSITE" id="PS50901"/>
    </source>
</evidence>
<evidence type="ECO:0000256" key="5">
    <source>
        <dbReference type="ARBA" id="ARBA00023125"/>
    </source>
</evidence>
<dbReference type="SUPFAM" id="SSF46785">
    <property type="entry name" value="Winged helix' DNA-binding domain"/>
    <property type="match status" value="1"/>
</dbReference>
<keyword evidence="5" id="KW-0238">DNA-binding</keyword>
<feature type="compositionally biased region" description="Low complexity" evidence="7">
    <location>
        <begin position="155"/>
        <end position="168"/>
    </location>
</feature>
<evidence type="ECO:0000256" key="1">
    <source>
        <dbReference type="ARBA" id="ARBA00006474"/>
    </source>
</evidence>
<organism evidence="9 10">
    <name type="scientific">Geobacillus genomosp. 3</name>
    <dbReference type="NCBI Taxonomy" id="1921421"/>
    <lineage>
        <taxon>Bacteria</taxon>
        <taxon>Bacillati</taxon>
        <taxon>Bacillota</taxon>
        <taxon>Bacilli</taxon>
        <taxon>Bacillales</taxon>
        <taxon>Anoxybacillaceae</taxon>
        <taxon>Geobacillus</taxon>
    </lineage>
</organism>
<dbReference type="InterPro" id="IPR036390">
    <property type="entry name" value="WH_DNA-bd_sf"/>
</dbReference>
<dbReference type="HOGENOM" id="CLU_001981_12_3_9"/>
<evidence type="ECO:0000313" key="10">
    <source>
        <dbReference type="Proteomes" id="UP000015500"/>
    </source>
</evidence>
<evidence type="ECO:0000256" key="3">
    <source>
        <dbReference type="ARBA" id="ARBA00022829"/>
    </source>
</evidence>
<dbReference type="GO" id="GO:0007059">
    <property type="term" value="P:chromosome segregation"/>
    <property type="evidence" value="ECO:0007669"/>
    <property type="project" value="UniProtKB-KW"/>
</dbReference>
<dbReference type="AlphaFoldDB" id="S5ZRV0"/>
<evidence type="ECO:0000256" key="7">
    <source>
        <dbReference type="SAM" id="MobiDB-lite"/>
    </source>
</evidence>
<feature type="compositionally biased region" description="Basic and acidic residues" evidence="7">
    <location>
        <begin position="57"/>
        <end position="73"/>
    </location>
</feature>
<accession>S5ZRV0</accession>
<dbReference type="RefSeq" id="WP_020960938.1">
    <property type="nucleotide sequence ID" value="NC_022080.4"/>
</dbReference>
<dbReference type="InterPro" id="IPR027417">
    <property type="entry name" value="P-loop_NTPase"/>
</dbReference>
<protein>
    <recommendedName>
        <fullName evidence="8">FtsK domain-containing protein</fullName>
    </recommendedName>
</protein>
<dbReference type="Pfam" id="PF01580">
    <property type="entry name" value="FtsK_SpoIIIE"/>
    <property type="match status" value="1"/>
</dbReference>
<reference evidence="9 10" key="1">
    <citation type="journal article" date="2014" name="Genome Announc.">
        <title>Complete Genome Sequence of the Thermophilic Polychlorinated Biphenyl Degrader Geobacillus sp. Strain JF8 (NBRC 109937).</title>
        <authorList>
            <person name="Shintani M."/>
            <person name="Ohtsubo Y."/>
            <person name="Fukuda K."/>
            <person name="Hosoyama A."/>
            <person name="Ohji S."/>
            <person name="Yamazoe A."/>
            <person name="Fujita N."/>
            <person name="Nagata Y."/>
            <person name="Tsuda M."/>
            <person name="Hatta T."/>
            <person name="Kimbara K."/>
        </authorList>
    </citation>
    <scope>NUCLEOTIDE SEQUENCE [LARGE SCALE GENOMIC DNA]</scope>
    <source>
        <strain evidence="9 10">JF8</strain>
    </source>
</reference>
<dbReference type="GO" id="GO:0003677">
    <property type="term" value="F:DNA binding"/>
    <property type="evidence" value="ECO:0007669"/>
    <property type="project" value="UniProtKB-KW"/>
</dbReference>
<keyword evidence="4 6" id="KW-0067">ATP-binding</keyword>
<dbReference type="SMART" id="SM00382">
    <property type="entry name" value="AAA"/>
    <property type="match status" value="1"/>
</dbReference>
<comment type="similarity">
    <text evidence="1">Belongs to the FtsK/SpoIIIE/SftA family.</text>
</comment>
<dbReference type="SUPFAM" id="SSF52540">
    <property type="entry name" value="P-loop containing nucleoside triphosphate hydrolases"/>
    <property type="match status" value="1"/>
</dbReference>
<dbReference type="InterPro" id="IPR002543">
    <property type="entry name" value="FtsK_dom"/>
</dbReference>
<evidence type="ECO:0000256" key="4">
    <source>
        <dbReference type="ARBA" id="ARBA00022840"/>
    </source>
</evidence>